<keyword evidence="1" id="KW-0472">Membrane</keyword>
<keyword evidence="1" id="KW-1133">Transmembrane helix</keyword>
<dbReference type="EMBL" id="FUYV01000015">
    <property type="protein sequence ID" value="SKC21975.1"/>
    <property type="molecule type" value="Genomic_DNA"/>
</dbReference>
<evidence type="ECO:0000313" key="2">
    <source>
        <dbReference type="EMBL" id="SKC21975.1"/>
    </source>
</evidence>
<dbReference type="STRING" id="889453.SAMN03080601_02482"/>
<feature type="transmembrane region" description="Helical" evidence="1">
    <location>
        <begin position="40"/>
        <end position="64"/>
    </location>
</feature>
<keyword evidence="1" id="KW-0812">Transmembrane</keyword>
<proteinExistence type="predicted"/>
<organism evidence="2 3">
    <name type="scientific">Alkalitalea saponilacus</name>
    <dbReference type="NCBI Taxonomy" id="889453"/>
    <lineage>
        <taxon>Bacteria</taxon>
        <taxon>Pseudomonadati</taxon>
        <taxon>Bacteroidota</taxon>
        <taxon>Bacteroidia</taxon>
        <taxon>Marinilabiliales</taxon>
        <taxon>Marinilabiliaceae</taxon>
        <taxon>Alkalitalea</taxon>
    </lineage>
</organism>
<dbReference type="AlphaFoldDB" id="A0A1T5HMQ8"/>
<accession>A0A1T5HMQ8</accession>
<reference evidence="2 3" key="1">
    <citation type="submission" date="2017-02" db="EMBL/GenBank/DDBJ databases">
        <authorList>
            <person name="Peterson S.W."/>
        </authorList>
    </citation>
    <scope>NUCLEOTIDE SEQUENCE [LARGE SCALE GENOMIC DNA]</scope>
    <source>
        <strain evidence="2 3">DSM 24412</strain>
    </source>
</reference>
<dbReference type="RefSeq" id="WP_143255076.1">
    <property type="nucleotide sequence ID" value="NZ_CP021904.1"/>
</dbReference>
<protein>
    <submittedName>
        <fullName evidence="2">Uncharacterized protein</fullName>
    </submittedName>
</protein>
<gene>
    <name evidence="2" type="ORF">SAMN03080601_02482</name>
</gene>
<evidence type="ECO:0000256" key="1">
    <source>
        <dbReference type="SAM" id="Phobius"/>
    </source>
</evidence>
<evidence type="ECO:0000313" key="3">
    <source>
        <dbReference type="Proteomes" id="UP000191055"/>
    </source>
</evidence>
<name>A0A1T5HMQ8_9BACT</name>
<dbReference type="Proteomes" id="UP000191055">
    <property type="component" value="Unassembled WGS sequence"/>
</dbReference>
<feature type="transmembrane region" description="Helical" evidence="1">
    <location>
        <begin position="7"/>
        <end position="28"/>
    </location>
</feature>
<keyword evidence="3" id="KW-1185">Reference proteome</keyword>
<sequence>MKAITNPIYASFQLLLFAVMLFSVFLSFTGFFNDHLTSKLFGLGMVCLLVFAIATGFFPVATVFNMNVLQANSAGGCFFGEYCGDGAGRR</sequence>